<gene>
    <name evidence="3" type="ORF">FCN80_02310</name>
</gene>
<organism evidence="3 4">
    <name type="scientific">Martelella alba</name>
    <dbReference type="NCBI Taxonomy" id="2590451"/>
    <lineage>
        <taxon>Bacteria</taxon>
        <taxon>Pseudomonadati</taxon>
        <taxon>Pseudomonadota</taxon>
        <taxon>Alphaproteobacteria</taxon>
        <taxon>Hyphomicrobiales</taxon>
        <taxon>Aurantimonadaceae</taxon>
        <taxon>Martelella</taxon>
    </lineage>
</organism>
<dbReference type="PANTHER" id="PTHR38034">
    <property type="entry name" value="INNER MEMBRANE PROTEIN YPJD"/>
    <property type="match status" value="1"/>
</dbReference>
<accession>A0ABY2SRT8</accession>
<comment type="caution">
    <text evidence="3">The sequence shown here is derived from an EMBL/GenBank/DDBJ whole genome shotgun (WGS) entry which is preliminary data.</text>
</comment>
<evidence type="ECO:0000313" key="3">
    <source>
        <dbReference type="EMBL" id="TKI08897.1"/>
    </source>
</evidence>
<feature type="transmembrane region" description="Helical" evidence="1">
    <location>
        <begin position="33"/>
        <end position="52"/>
    </location>
</feature>
<keyword evidence="1" id="KW-0472">Membrane</keyword>
<sequence>MPWIALLSFLAYALSLGLILPGVLRRNSVYRRLALLSAAVALVSHACSLYFWISPARMGLNLSLINIGSTVSLMICVVMTVVASRNRGWFLLPVVYILAMLHLAAASLMPGEFITHLESTPGLLVHIGLALFSYAVLVIAALYAGQLAWLDHLLKTKQLSFSADLPPLMTIERKMFHITQVGVVLLTLTLGTGLLYLRDLFSGENEHKAVLSIAAWLVYVVLLWGHYREGWRGRPVVWLSLLGILLLTFAYFGSRIWQDIMAG</sequence>
<evidence type="ECO:0000259" key="2">
    <source>
        <dbReference type="Pfam" id="PF01578"/>
    </source>
</evidence>
<feature type="transmembrane region" description="Helical" evidence="1">
    <location>
        <begin position="233"/>
        <end position="252"/>
    </location>
</feature>
<evidence type="ECO:0000313" key="4">
    <source>
        <dbReference type="Proteomes" id="UP000305202"/>
    </source>
</evidence>
<keyword evidence="4" id="KW-1185">Reference proteome</keyword>
<dbReference type="InterPro" id="IPR002541">
    <property type="entry name" value="Cyt_c_assembly"/>
</dbReference>
<dbReference type="PANTHER" id="PTHR38034:SF1">
    <property type="entry name" value="INNER MEMBRANE PROTEIN YPJD"/>
    <property type="match status" value="1"/>
</dbReference>
<dbReference type="EMBL" id="SZPQ01000001">
    <property type="protein sequence ID" value="TKI08897.1"/>
    <property type="molecule type" value="Genomic_DNA"/>
</dbReference>
<feature type="transmembrane region" description="Helical" evidence="1">
    <location>
        <begin position="89"/>
        <end position="111"/>
    </location>
</feature>
<protein>
    <submittedName>
        <fullName evidence="3">Inner membrane protein YpjD</fullName>
    </submittedName>
</protein>
<dbReference type="RefSeq" id="WP_136988258.1">
    <property type="nucleotide sequence ID" value="NZ_SZPQ01000001.1"/>
</dbReference>
<keyword evidence="1" id="KW-0812">Transmembrane</keyword>
<feature type="transmembrane region" description="Helical" evidence="1">
    <location>
        <begin position="209"/>
        <end position="227"/>
    </location>
</feature>
<feature type="domain" description="Cytochrome c assembly protein" evidence="2">
    <location>
        <begin position="36"/>
        <end position="260"/>
    </location>
</feature>
<evidence type="ECO:0000256" key="1">
    <source>
        <dbReference type="SAM" id="Phobius"/>
    </source>
</evidence>
<keyword evidence="1" id="KW-1133">Transmembrane helix</keyword>
<reference evidence="3 4" key="1">
    <citation type="submission" date="2019-04" db="EMBL/GenBank/DDBJ databases">
        <authorList>
            <person name="Li M."/>
            <person name="Gao C."/>
        </authorList>
    </citation>
    <scope>NUCLEOTIDE SEQUENCE [LARGE SCALE GENOMIC DNA]</scope>
    <source>
        <strain evidence="3 4">BGMRC 2031</strain>
    </source>
</reference>
<feature type="transmembrane region" description="Helical" evidence="1">
    <location>
        <begin position="64"/>
        <end position="83"/>
    </location>
</feature>
<dbReference type="Pfam" id="PF01578">
    <property type="entry name" value="Cytochrom_C_asm"/>
    <property type="match status" value="1"/>
</dbReference>
<feature type="transmembrane region" description="Helical" evidence="1">
    <location>
        <begin position="175"/>
        <end position="197"/>
    </location>
</feature>
<name>A0ABY2SRT8_9HYPH</name>
<dbReference type="Proteomes" id="UP000305202">
    <property type="component" value="Unassembled WGS sequence"/>
</dbReference>
<feature type="transmembrane region" description="Helical" evidence="1">
    <location>
        <begin position="123"/>
        <end position="144"/>
    </location>
</feature>
<proteinExistence type="predicted"/>
<dbReference type="InterPro" id="IPR052372">
    <property type="entry name" value="YpjD/HemX"/>
</dbReference>